<accession>A0A9P6CF19</accession>
<name>A0A9P6CF19_9AGAR</name>
<keyword evidence="5" id="KW-1185">Reference proteome</keyword>
<evidence type="ECO:0000256" key="1">
    <source>
        <dbReference type="ARBA" id="ARBA00006484"/>
    </source>
</evidence>
<dbReference type="GO" id="GO:0016616">
    <property type="term" value="F:oxidoreductase activity, acting on the CH-OH group of donors, NAD or NADP as acceptor"/>
    <property type="evidence" value="ECO:0007669"/>
    <property type="project" value="TreeGrafter"/>
</dbReference>
<dbReference type="Pfam" id="PF00106">
    <property type="entry name" value="adh_short"/>
    <property type="match status" value="1"/>
</dbReference>
<dbReference type="FunFam" id="3.40.50.720:FF:000084">
    <property type="entry name" value="Short-chain dehydrogenase reductase"/>
    <property type="match status" value="1"/>
</dbReference>
<proteinExistence type="inferred from homology"/>
<dbReference type="GO" id="GO:0006633">
    <property type="term" value="P:fatty acid biosynthetic process"/>
    <property type="evidence" value="ECO:0007669"/>
    <property type="project" value="TreeGrafter"/>
</dbReference>
<dbReference type="SUPFAM" id="SSF51735">
    <property type="entry name" value="NAD(P)-binding Rossmann-fold domains"/>
    <property type="match status" value="1"/>
</dbReference>
<dbReference type="InterPro" id="IPR036291">
    <property type="entry name" value="NAD(P)-bd_dom_sf"/>
</dbReference>
<dbReference type="EMBL" id="MU150310">
    <property type="protein sequence ID" value="KAF9459775.1"/>
    <property type="molecule type" value="Genomic_DNA"/>
</dbReference>
<dbReference type="PRINTS" id="PR00080">
    <property type="entry name" value="SDRFAMILY"/>
</dbReference>
<dbReference type="InterPro" id="IPR002347">
    <property type="entry name" value="SDR_fam"/>
</dbReference>
<dbReference type="GO" id="GO:0048038">
    <property type="term" value="F:quinone binding"/>
    <property type="evidence" value="ECO:0007669"/>
    <property type="project" value="TreeGrafter"/>
</dbReference>
<protein>
    <recommendedName>
        <fullName evidence="6">NAD(P)-binding protein</fullName>
    </recommendedName>
</protein>
<evidence type="ECO:0000256" key="2">
    <source>
        <dbReference type="ARBA" id="ARBA00022857"/>
    </source>
</evidence>
<dbReference type="OrthoDB" id="498125at2759"/>
<evidence type="ECO:0000256" key="3">
    <source>
        <dbReference type="RuleBase" id="RU000363"/>
    </source>
</evidence>
<comment type="caution">
    <text evidence="4">The sequence shown here is derived from an EMBL/GenBank/DDBJ whole genome shotgun (WGS) entry which is preliminary data.</text>
</comment>
<dbReference type="Proteomes" id="UP000807353">
    <property type="component" value="Unassembled WGS sequence"/>
</dbReference>
<organism evidence="4 5">
    <name type="scientific">Collybia nuda</name>
    <dbReference type="NCBI Taxonomy" id="64659"/>
    <lineage>
        <taxon>Eukaryota</taxon>
        <taxon>Fungi</taxon>
        <taxon>Dikarya</taxon>
        <taxon>Basidiomycota</taxon>
        <taxon>Agaricomycotina</taxon>
        <taxon>Agaricomycetes</taxon>
        <taxon>Agaricomycetidae</taxon>
        <taxon>Agaricales</taxon>
        <taxon>Tricholomatineae</taxon>
        <taxon>Clitocybaceae</taxon>
        <taxon>Collybia</taxon>
    </lineage>
</organism>
<keyword evidence="2" id="KW-0521">NADP</keyword>
<evidence type="ECO:0008006" key="6">
    <source>
        <dbReference type="Google" id="ProtNLM"/>
    </source>
</evidence>
<reference evidence="4" key="1">
    <citation type="submission" date="2020-11" db="EMBL/GenBank/DDBJ databases">
        <authorList>
            <consortium name="DOE Joint Genome Institute"/>
            <person name="Ahrendt S."/>
            <person name="Riley R."/>
            <person name="Andreopoulos W."/>
            <person name="Labutti K."/>
            <person name="Pangilinan J."/>
            <person name="Ruiz-Duenas F.J."/>
            <person name="Barrasa J.M."/>
            <person name="Sanchez-Garcia M."/>
            <person name="Camarero S."/>
            <person name="Miyauchi S."/>
            <person name="Serrano A."/>
            <person name="Linde D."/>
            <person name="Babiker R."/>
            <person name="Drula E."/>
            <person name="Ayuso-Fernandez I."/>
            <person name="Pacheco R."/>
            <person name="Padilla G."/>
            <person name="Ferreira P."/>
            <person name="Barriuso J."/>
            <person name="Kellner H."/>
            <person name="Castanera R."/>
            <person name="Alfaro M."/>
            <person name="Ramirez L."/>
            <person name="Pisabarro A.G."/>
            <person name="Kuo A."/>
            <person name="Tritt A."/>
            <person name="Lipzen A."/>
            <person name="He G."/>
            <person name="Yan M."/>
            <person name="Ng V."/>
            <person name="Cullen D."/>
            <person name="Martin F."/>
            <person name="Rosso M.-N."/>
            <person name="Henrissat B."/>
            <person name="Hibbett D."/>
            <person name="Martinez A.T."/>
            <person name="Grigoriev I.V."/>
        </authorList>
    </citation>
    <scope>NUCLEOTIDE SEQUENCE</scope>
    <source>
        <strain evidence="4">CBS 247.69</strain>
    </source>
</reference>
<dbReference type="AlphaFoldDB" id="A0A9P6CF19"/>
<dbReference type="PANTHER" id="PTHR42760:SF121">
    <property type="entry name" value="3-OXOACYL-(ACYL-CARRIER-PROTEIN) REDUCTASE"/>
    <property type="match status" value="1"/>
</dbReference>
<evidence type="ECO:0000313" key="4">
    <source>
        <dbReference type="EMBL" id="KAF9459775.1"/>
    </source>
</evidence>
<dbReference type="Gene3D" id="3.40.50.720">
    <property type="entry name" value="NAD(P)-binding Rossmann-like Domain"/>
    <property type="match status" value="1"/>
</dbReference>
<comment type="similarity">
    <text evidence="1 3">Belongs to the short-chain dehydrogenases/reductases (SDR) family.</text>
</comment>
<sequence length="258" mass="27738">MAVEPKGVALVTGASKGIGRAISLRLADDGFDIALNNRSSSKEELYTLSQEINQKGRRTFITIGDVSQEEDVRCMVDATVQNLGALDVMVANAGVWGKYSPIQDINAEDWDHAFNNNTRGTFLCYKYAAQQMIKQGRGGRIIGASSLGGRKGISGMSSYCSTKFAIQGLTQSAAKDLGQHRITVNAYAPGTIETPMFETVLQNSTNRESARAARIDETCVGYLGMPLDIASLVSYLASKEAHFITGQTISANGGVYFD</sequence>
<dbReference type="InterPro" id="IPR020904">
    <property type="entry name" value="Sc_DH/Rdtase_CS"/>
</dbReference>
<dbReference type="PRINTS" id="PR00081">
    <property type="entry name" value="GDHRDH"/>
</dbReference>
<dbReference type="PROSITE" id="PS00061">
    <property type="entry name" value="ADH_SHORT"/>
    <property type="match status" value="1"/>
</dbReference>
<dbReference type="PANTHER" id="PTHR42760">
    <property type="entry name" value="SHORT-CHAIN DEHYDROGENASES/REDUCTASES FAMILY MEMBER"/>
    <property type="match status" value="1"/>
</dbReference>
<evidence type="ECO:0000313" key="5">
    <source>
        <dbReference type="Proteomes" id="UP000807353"/>
    </source>
</evidence>
<gene>
    <name evidence="4" type="ORF">BDZ94DRAFT_1312036</name>
</gene>